<name>A0A7D5W144_PSEPU</name>
<evidence type="ECO:0000313" key="1">
    <source>
        <dbReference type="EMBL" id="QLJ16752.1"/>
    </source>
</evidence>
<dbReference type="Proteomes" id="UP000510934">
    <property type="component" value="Chromosome"/>
</dbReference>
<reference evidence="1 2" key="1">
    <citation type="journal article" date="2009" name="Mikrobiologiia">
        <title>[Phenanthren biodegradation and interaction of Pseudomonas putida BS3701 and Burkholderia sp.BS3702 in plant rhizosphere].</title>
        <authorList>
            <person name="Ovchinnikova A.A."/>
            <person name="Vetrova A.A."/>
            <person name="Filonov A.E."/>
            <person name="Boronin A.M."/>
        </authorList>
    </citation>
    <scope>NUCLEOTIDE SEQUENCE [LARGE SCALE GENOMIC DNA]</scope>
    <source>
        <strain evidence="1 2">BS3701</strain>
    </source>
</reference>
<protein>
    <submittedName>
        <fullName evidence="1">Uncharacterized protein</fullName>
    </submittedName>
</protein>
<evidence type="ECO:0000313" key="2">
    <source>
        <dbReference type="Proteomes" id="UP000510934"/>
    </source>
</evidence>
<dbReference type="EMBL" id="CP059052">
    <property type="protein sequence ID" value="QLJ16752.1"/>
    <property type="molecule type" value="Genomic_DNA"/>
</dbReference>
<sequence>MEQKRAEFSEAIAEAIRECHSFGYHPTKWESMNRELTPVGAAKKLVLSGDFQQGLKRLLGESREHLTVEAIMLRPEFSVLFSRELLEMAKWRIVECKKELAKGKTSS</sequence>
<dbReference type="AlphaFoldDB" id="A0A7D5W144"/>
<accession>A0A7D5W144</accession>
<dbReference type="RefSeq" id="WP_180689904.1">
    <property type="nucleotide sequence ID" value="NZ_CP059052.1"/>
</dbReference>
<proteinExistence type="predicted"/>
<organism evidence="1 2">
    <name type="scientific">Pseudomonas putida</name>
    <name type="common">Arthrobacter siderocapsulatus</name>
    <dbReference type="NCBI Taxonomy" id="303"/>
    <lineage>
        <taxon>Bacteria</taxon>
        <taxon>Pseudomonadati</taxon>
        <taxon>Pseudomonadota</taxon>
        <taxon>Gammaproteobacteria</taxon>
        <taxon>Pseudomonadales</taxon>
        <taxon>Pseudomonadaceae</taxon>
        <taxon>Pseudomonas</taxon>
    </lineage>
</organism>
<gene>
    <name evidence="1" type="ORF">H0H12_12825</name>
</gene>